<proteinExistence type="predicted"/>
<dbReference type="Pfam" id="PF01471">
    <property type="entry name" value="PG_binding_1"/>
    <property type="match status" value="1"/>
</dbReference>
<feature type="domain" description="Rv2525c-like glycoside hydrolase-like" evidence="2">
    <location>
        <begin position="312"/>
        <end position="488"/>
    </location>
</feature>
<reference evidence="3 4" key="1">
    <citation type="submission" date="2016-12" db="EMBL/GenBank/DDBJ databases">
        <title>Complete genome sequence of Microbacterium aurum KACC 15219.</title>
        <authorList>
            <person name="Jung Y."/>
            <person name="Shin J.-H."/>
            <person name="Lee Y.-J."/>
            <person name="Yi H."/>
            <person name="Bahn Y.-S."/>
            <person name="Kim J.F."/>
            <person name="Lee D.-W."/>
        </authorList>
    </citation>
    <scope>NUCLEOTIDE SEQUENCE [LARGE SCALE GENOMIC DNA]</scope>
    <source>
        <strain evidence="3 4">KACC 15219</strain>
    </source>
</reference>
<dbReference type="Proteomes" id="UP000187185">
    <property type="component" value="Chromosome"/>
</dbReference>
<dbReference type="InterPro" id="IPR002477">
    <property type="entry name" value="Peptidoglycan-bd-like"/>
</dbReference>
<organism evidence="3 4">
    <name type="scientific">Microbacterium aurum</name>
    <dbReference type="NCBI Taxonomy" id="36805"/>
    <lineage>
        <taxon>Bacteria</taxon>
        <taxon>Bacillati</taxon>
        <taxon>Actinomycetota</taxon>
        <taxon>Actinomycetes</taxon>
        <taxon>Micrococcales</taxon>
        <taxon>Microbacteriaceae</taxon>
        <taxon>Microbacterium</taxon>
    </lineage>
</organism>
<evidence type="ECO:0000259" key="1">
    <source>
        <dbReference type="Pfam" id="PF01471"/>
    </source>
</evidence>
<protein>
    <submittedName>
        <fullName evidence="3">Uncharacterized protein</fullName>
    </submittedName>
</protein>
<dbReference type="InterPro" id="IPR036366">
    <property type="entry name" value="PGBDSf"/>
</dbReference>
<feature type="domain" description="Peptidoglycan binding-like" evidence="1">
    <location>
        <begin position="233"/>
        <end position="284"/>
    </location>
</feature>
<accession>A0A1P8U6J5</accession>
<name>A0A1P8U6J5_9MICO</name>
<dbReference type="SUPFAM" id="SSF51445">
    <property type="entry name" value="(Trans)glycosidases"/>
    <property type="match status" value="1"/>
</dbReference>
<dbReference type="OrthoDB" id="1795295at2"/>
<dbReference type="InterPro" id="IPR015020">
    <property type="entry name" value="Rv2525c-like_Glyco_Hydro-like"/>
</dbReference>
<dbReference type="EMBL" id="CP018762">
    <property type="protein sequence ID" value="APZ33718.1"/>
    <property type="molecule type" value="Genomic_DNA"/>
</dbReference>
<dbReference type="AlphaFoldDB" id="A0A1P8U6J5"/>
<dbReference type="Gene3D" id="1.10.101.10">
    <property type="entry name" value="PGBD-like superfamily/PGBD"/>
    <property type="match status" value="1"/>
</dbReference>
<keyword evidence="4" id="KW-1185">Reference proteome</keyword>
<evidence type="ECO:0000313" key="4">
    <source>
        <dbReference type="Proteomes" id="UP000187185"/>
    </source>
</evidence>
<gene>
    <name evidence="3" type="ORF">BOH66_05145</name>
</gene>
<dbReference type="Pfam" id="PF08924">
    <property type="entry name" value="Rv2525c_GlyHyd-like"/>
    <property type="match status" value="1"/>
</dbReference>
<dbReference type="STRING" id="36805.BOH66_05145"/>
<evidence type="ECO:0000313" key="3">
    <source>
        <dbReference type="EMBL" id="APZ33718.1"/>
    </source>
</evidence>
<dbReference type="Gene3D" id="3.20.20.80">
    <property type="entry name" value="Glycosidases"/>
    <property type="match status" value="1"/>
</dbReference>
<dbReference type="CDD" id="cd06418">
    <property type="entry name" value="GH25_BacA-like"/>
    <property type="match status" value="1"/>
</dbReference>
<dbReference type="RefSeq" id="WP_076689939.1">
    <property type="nucleotide sequence ID" value="NZ_CALBSP010000012.1"/>
</dbReference>
<dbReference type="InterPro" id="IPR017853">
    <property type="entry name" value="GH"/>
</dbReference>
<dbReference type="InterPro" id="IPR036365">
    <property type="entry name" value="PGBD-like_sf"/>
</dbReference>
<evidence type="ECO:0000259" key="2">
    <source>
        <dbReference type="Pfam" id="PF08924"/>
    </source>
</evidence>
<dbReference type="KEGG" id="maur:BOH66_05145"/>
<sequence>MPGDPQIISVQNWLNTTYGWHSQWVAAPTHGFTGWETIYALTRALQIELNITTLADAFGPTTQSRFVSTFGVLSPSSTAGRPNVVRILQGAMWCKGYRGGWEPGVFDQDLLDSIAVVNANLGLSASVTSVNVKLMKSLLTMDAYTRIGSGTWDKREVQQWLNGKYSHRLDFPLLPCDGIFSRNTQLGLMFAIQYELNMADGVANGNFGPGTKSGLQSSGYVSLGATDSTKNWVRLYQGALRFNDYSTPFSGTFDNDTKNATLSFQGYAELPATGAGTYATWASLLISTGDSTRPGIASDMMTQLTGSHCNLLYQNGYRTVGRYISVLSKRYAPGELGRIFAAGLKTFPIMQEANTSVADFSHQKGVDHGFQALRRLRQLGFKGGTTVFFAVDFDALDEQITTNVIPYFQGVADYLHSTSVDYKVGVYGTRNVCARVINAGLATEAFIASMSWGWSGNLGFKLPPSWSYDQIAGLTLTNSATSLEIDKNVQSSRAVPAGSADVLPTPLVVKPPLTDLQFDEDNFWYLVELDVRAEHATGRADGISADFVLQFLQHLQWQYTEGPWLAYTPNLEDLMPPLSAQPLRDQRASFTAVAPQPASWVQPRLSHWAATLRGYRNWDLVAYSKGTCILPDVGGWAGDILNAWNDYYLHYRSSYSGTLRQWFRDNVGTTITGSRFSADDLRADIDAFLCRMMDQSVLSRPISDYVREIETQCGLDSHWRYAQFYQQRFDGTRATVEAAVVDIFQSGAIWVHFPVRHFIDDNARMPTSTEAALIAQGFADALLDRI</sequence>
<dbReference type="SUPFAM" id="SSF47090">
    <property type="entry name" value="PGBD-like"/>
    <property type="match status" value="1"/>
</dbReference>